<dbReference type="EMBL" id="SBLC01000014">
    <property type="protein sequence ID" value="RWY40609.1"/>
    <property type="molecule type" value="Genomic_DNA"/>
</dbReference>
<gene>
    <name evidence="1" type="ORF">EP867_11420</name>
</gene>
<organism evidence="1 2">
    <name type="scientific">Falsigemmobacter intermedius</name>
    <dbReference type="NCBI Taxonomy" id="1553448"/>
    <lineage>
        <taxon>Bacteria</taxon>
        <taxon>Pseudomonadati</taxon>
        <taxon>Pseudomonadota</taxon>
        <taxon>Alphaproteobacteria</taxon>
        <taxon>Rhodobacterales</taxon>
        <taxon>Paracoccaceae</taxon>
        <taxon>Falsigemmobacter</taxon>
    </lineage>
</organism>
<keyword evidence="2" id="KW-1185">Reference proteome</keyword>
<proteinExistence type="predicted"/>
<protein>
    <submittedName>
        <fullName evidence="1">Uncharacterized protein</fullName>
    </submittedName>
</protein>
<evidence type="ECO:0000313" key="2">
    <source>
        <dbReference type="Proteomes" id="UP000287168"/>
    </source>
</evidence>
<reference evidence="1 2" key="1">
    <citation type="journal article" date="2015" name="Int. J. Syst. Evol. Microbiol.">
        <title>Gemmobacter intermedius sp. nov., isolated from a white stork (Ciconia ciconia).</title>
        <authorList>
            <person name="Kampfer P."/>
            <person name="Jerzak L."/>
            <person name="Wilharm G."/>
            <person name="Golke J."/>
            <person name="Busse H.J."/>
            <person name="Glaeser S.P."/>
        </authorList>
    </citation>
    <scope>NUCLEOTIDE SEQUENCE [LARGE SCALE GENOMIC DNA]</scope>
    <source>
        <strain evidence="1 2">119/4</strain>
    </source>
</reference>
<dbReference type="Proteomes" id="UP000287168">
    <property type="component" value="Unassembled WGS sequence"/>
</dbReference>
<accession>A0A3S3U6U9</accession>
<name>A0A3S3U6U9_9RHOB</name>
<comment type="caution">
    <text evidence="1">The sequence shown here is derived from an EMBL/GenBank/DDBJ whole genome shotgun (WGS) entry which is preliminary data.</text>
</comment>
<sequence>MSFPLLLTLALMSGILLISASLALPLLGRRQVMRRQILLRLAAAGDMEAEAARGPALRLDEGGGAQEIFHLRGHFG</sequence>
<dbReference type="AlphaFoldDB" id="A0A3S3U6U9"/>
<dbReference type="RefSeq" id="WP_128489285.1">
    <property type="nucleotide sequence ID" value="NZ_JBHLXB010000009.1"/>
</dbReference>
<evidence type="ECO:0000313" key="1">
    <source>
        <dbReference type="EMBL" id="RWY40609.1"/>
    </source>
</evidence>